<organism evidence="1 2">
    <name type="scientific">Paenibacillus donghaensis</name>
    <dbReference type="NCBI Taxonomy" id="414771"/>
    <lineage>
        <taxon>Bacteria</taxon>
        <taxon>Bacillati</taxon>
        <taxon>Bacillota</taxon>
        <taxon>Bacilli</taxon>
        <taxon>Bacillales</taxon>
        <taxon>Paenibacillaceae</taxon>
        <taxon>Paenibacillus</taxon>
    </lineage>
</organism>
<protein>
    <submittedName>
        <fullName evidence="1">Uncharacterized protein</fullName>
    </submittedName>
</protein>
<gene>
    <name evidence="1" type="ORF">B9T62_17795</name>
</gene>
<evidence type="ECO:0000313" key="2">
    <source>
        <dbReference type="Proteomes" id="UP000249890"/>
    </source>
</evidence>
<dbReference type="SUPFAM" id="SSF56399">
    <property type="entry name" value="ADP-ribosylation"/>
    <property type="match status" value="1"/>
</dbReference>
<dbReference type="Proteomes" id="UP000249890">
    <property type="component" value="Chromosome"/>
</dbReference>
<name>A0A2Z2KGW5_9BACL</name>
<dbReference type="Pfam" id="PF06108">
    <property type="entry name" value="DUF952"/>
    <property type="match status" value="1"/>
</dbReference>
<dbReference type="AlphaFoldDB" id="A0A2Z2KGW5"/>
<dbReference type="InterPro" id="IPR009297">
    <property type="entry name" value="DUF952"/>
</dbReference>
<keyword evidence="2" id="KW-1185">Reference proteome</keyword>
<reference evidence="1 2" key="1">
    <citation type="submission" date="2017-06" db="EMBL/GenBank/DDBJ databases">
        <title>Complete genome sequence of Paenibacillus donghaensis KCTC 13049T isolated from East Sea sediment, South Korea.</title>
        <authorList>
            <person name="Jung B.K."/>
            <person name="Hong S.-J."/>
            <person name="Shin J.-H."/>
        </authorList>
    </citation>
    <scope>NUCLEOTIDE SEQUENCE [LARGE SCALE GENOMIC DNA]</scope>
    <source>
        <strain evidence="1 2">KCTC 13049</strain>
    </source>
</reference>
<dbReference type="Gene3D" id="3.20.170.20">
    <property type="entry name" value="Protein of unknown function DUF952"/>
    <property type="match status" value="1"/>
</dbReference>
<dbReference type="KEGG" id="pdh:B9T62_17795"/>
<proteinExistence type="predicted"/>
<dbReference type="RefSeq" id="WP_087916471.1">
    <property type="nucleotide sequence ID" value="NZ_CP021780.1"/>
</dbReference>
<evidence type="ECO:0000313" key="1">
    <source>
        <dbReference type="EMBL" id="ASA22473.1"/>
    </source>
</evidence>
<accession>A0A2Z2KGW5</accession>
<dbReference type="OrthoDB" id="5638018at2"/>
<sequence length="66" mass="7261">MKGLILLCIEQSRVNSEVRWEDLYHEGKAYPPIYGVLNLGAVVGIVEFEPNADGLFSLPAALQAMN</sequence>
<dbReference type="EMBL" id="CP021780">
    <property type="protein sequence ID" value="ASA22473.1"/>
    <property type="molecule type" value="Genomic_DNA"/>
</dbReference>